<feature type="region of interest" description="Disordered" evidence="2">
    <location>
        <begin position="341"/>
        <end position="364"/>
    </location>
</feature>
<dbReference type="NCBIfam" id="TIGR03752">
    <property type="entry name" value="conj_TIGR03752"/>
    <property type="match status" value="1"/>
</dbReference>
<gene>
    <name evidence="3" type="ORF">ALO44_04666</name>
</gene>
<organism evidence="3 4">
    <name type="scientific">Pseudomonas syringae pv. tagetis</name>
    <dbReference type="NCBI Taxonomy" id="129140"/>
    <lineage>
        <taxon>Bacteria</taxon>
        <taxon>Pseudomonadati</taxon>
        <taxon>Pseudomonadota</taxon>
        <taxon>Gammaproteobacteria</taxon>
        <taxon>Pseudomonadales</taxon>
        <taxon>Pseudomonadaceae</taxon>
        <taxon>Pseudomonas</taxon>
    </lineage>
</organism>
<feature type="coiled-coil region" evidence="1">
    <location>
        <begin position="90"/>
        <end position="147"/>
    </location>
</feature>
<keyword evidence="1" id="KW-0175">Coiled coil</keyword>
<dbReference type="AlphaFoldDB" id="A0A0Q0C5A0"/>
<dbReference type="InterPro" id="IPR021207">
    <property type="entry name" value="Integr_conj_element_PFL4705"/>
</dbReference>
<reference evidence="3 4" key="1">
    <citation type="submission" date="2015-09" db="EMBL/GenBank/DDBJ databases">
        <title>Genome announcement of multiple Pseudomonas syringae strains.</title>
        <authorList>
            <person name="Thakur S."/>
            <person name="Wang P.W."/>
            <person name="Gong Y."/>
            <person name="Weir B.S."/>
            <person name="Guttman D.S."/>
        </authorList>
    </citation>
    <scope>NUCLEOTIDE SEQUENCE [LARGE SCALE GENOMIC DNA]</scope>
    <source>
        <strain evidence="3 4">ICMP4091</strain>
    </source>
</reference>
<evidence type="ECO:0000313" key="4">
    <source>
        <dbReference type="Proteomes" id="UP000050474"/>
    </source>
</evidence>
<evidence type="ECO:0000256" key="1">
    <source>
        <dbReference type="SAM" id="Coils"/>
    </source>
</evidence>
<protein>
    <recommendedName>
        <fullName evidence="5">Integrating conjugative element protein, family</fullName>
    </recommendedName>
</protein>
<evidence type="ECO:0000313" key="3">
    <source>
        <dbReference type="EMBL" id="KPY82261.1"/>
    </source>
</evidence>
<feature type="region of interest" description="Disordered" evidence="2">
    <location>
        <begin position="149"/>
        <end position="174"/>
    </location>
</feature>
<dbReference type="PATRIC" id="fig|129140.3.peg.985"/>
<accession>A0A0Q0C5A0</accession>
<sequence>MRVQRKERSMKGNPLLKYLVIPFLLFVIFVGIKSLGSAPAPNTETPAPKLTAEQAKALGVEGDTPSDTLRTVVAEGRELKQQITDVIAQNTAYKQDNETLKQRLANIDQTVDQRLKNAQEQFKLDSQQQQQSVLEGLRKQMDELTRMGQNSNPSSDLPIGLGVQPGDGQQFKSETGGSDIVWIDPQDATALDSNGKPITAGNSVPASAYSFPTAFGESVDRGQKALTTGAQSVRDDMGGQQQERKKVRRAYTLPQNSTLMGSVAMSALIGRVPVDGTVNDPYPFKVLIGPDNLTANGIDLPDVAGAVASGTASGDWTLSCVRGQIKSLTFVFTDGTVRTLPAPVQGGSQQNNNQNNSGDQQPIQGGLGWISDPYGIPCIAGERRSNAQQYIGSQALITAAGAGAASLIKTEGSTSSYVSNASGTLGSTGLSGNEAMGKILTQGVTDVSSWVNKLYGQAFAAIYVLPGAQVSLHIDQELEIDYELKGRKVKYASGANHANANLD</sequence>
<comment type="caution">
    <text evidence="3">The sequence shown here is derived from an EMBL/GenBank/DDBJ whole genome shotgun (WGS) entry which is preliminary data.</text>
</comment>
<evidence type="ECO:0000256" key="2">
    <source>
        <dbReference type="SAM" id="MobiDB-lite"/>
    </source>
</evidence>
<dbReference type="Proteomes" id="UP000050474">
    <property type="component" value="Unassembled WGS sequence"/>
</dbReference>
<evidence type="ECO:0008006" key="5">
    <source>
        <dbReference type="Google" id="ProtNLM"/>
    </source>
</evidence>
<dbReference type="EMBL" id="LJRM01000167">
    <property type="protein sequence ID" value="KPY82261.1"/>
    <property type="molecule type" value="Genomic_DNA"/>
</dbReference>
<name>A0A0Q0C5A0_9PSED</name>
<feature type="compositionally biased region" description="Low complexity" evidence="2">
    <location>
        <begin position="345"/>
        <end position="361"/>
    </location>
</feature>
<dbReference type="STRING" id="129140.ALO44_04666"/>
<proteinExistence type="predicted"/>